<dbReference type="PROSITE" id="PS00107">
    <property type="entry name" value="PROTEIN_KINASE_ATP"/>
    <property type="match status" value="1"/>
</dbReference>
<keyword evidence="1" id="KW-0067">ATP-binding</keyword>
<dbReference type="EMBL" id="JAGFBR010000013">
    <property type="protein sequence ID" value="KAH0456603.1"/>
    <property type="molecule type" value="Genomic_DNA"/>
</dbReference>
<keyword evidence="1" id="KW-0547">Nucleotide-binding</keyword>
<dbReference type="AlphaFoldDB" id="A0AAV7GM75"/>
<dbReference type="PANTHER" id="PTHR45621">
    <property type="entry name" value="OS01G0588500 PROTEIN-RELATED"/>
    <property type="match status" value="1"/>
</dbReference>
<gene>
    <name evidence="2" type="ORF">IEQ34_014510</name>
</gene>
<keyword evidence="3" id="KW-1185">Reference proteome</keyword>
<feature type="binding site" evidence="1">
    <location>
        <position position="247"/>
    </location>
    <ligand>
        <name>ATP</name>
        <dbReference type="ChEBI" id="CHEBI:30616"/>
    </ligand>
</feature>
<dbReference type="InterPro" id="IPR050823">
    <property type="entry name" value="Plant_Ser_Thr_Prot_Kinase"/>
</dbReference>
<dbReference type="GO" id="GO:0005524">
    <property type="term" value="F:ATP binding"/>
    <property type="evidence" value="ECO:0007669"/>
    <property type="project" value="UniProtKB-UniRule"/>
</dbReference>
<evidence type="ECO:0000313" key="2">
    <source>
        <dbReference type="EMBL" id="KAH0456603.1"/>
    </source>
</evidence>
<dbReference type="Gene3D" id="3.30.200.20">
    <property type="entry name" value="Phosphorylase Kinase, domain 1"/>
    <property type="match status" value="1"/>
</dbReference>
<dbReference type="Proteomes" id="UP000775213">
    <property type="component" value="Unassembled WGS sequence"/>
</dbReference>
<organism evidence="2 3">
    <name type="scientific">Dendrobium chrysotoxum</name>
    <name type="common">Orchid</name>
    <dbReference type="NCBI Taxonomy" id="161865"/>
    <lineage>
        <taxon>Eukaryota</taxon>
        <taxon>Viridiplantae</taxon>
        <taxon>Streptophyta</taxon>
        <taxon>Embryophyta</taxon>
        <taxon>Tracheophyta</taxon>
        <taxon>Spermatophyta</taxon>
        <taxon>Magnoliopsida</taxon>
        <taxon>Liliopsida</taxon>
        <taxon>Asparagales</taxon>
        <taxon>Orchidaceae</taxon>
        <taxon>Epidendroideae</taxon>
        <taxon>Malaxideae</taxon>
        <taxon>Dendrobiinae</taxon>
        <taxon>Dendrobium</taxon>
    </lineage>
</organism>
<evidence type="ECO:0000313" key="3">
    <source>
        <dbReference type="Proteomes" id="UP000775213"/>
    </source>
</evidence>
<comment type="caution">
    <text evidence="2">The sequence shown here is derived from an EMBL/GenBank/DDBJ whole genome shotgun (WGS) entry which is preliminary data.</text>
</comment>
<accession>A0AAV7GM75</accession>
<proteinExistence type="predicted"/>
<dbReference type="InterPro" id="IPR011009">
    <property type="entry name" value="Kinase-like_dom_sf"/>
</dbReference>
<dbReference type="SUPFAM" id="SSF56112">
    <property type="entry name" value="Protein kinase-like (PK-like)"/>
    <property type="match status" value="1"/>
</dbReference>
<evidence type="ECO:0000256" key="1">
    <source>
        <dbReference type="PROSITE-ProRule" id="PRU10141"/>
    </source>
</evidence>
<reference evidence="2 3" key="1">
    <citation type="journal article" date="2021" name="Hortic Res">
        <title>Chromosome-scale assembly of the Dendrobium chrysotoxum genome enhances the understanding of orchid evolution.</title>
        <authorList>
            <person name="Zhang Y."/>
            <person name="Zhang G.Q."/>
            <person name="Zhang D."/>
            <person name="Liu X.D."/>
            <person name="Xu X.Y."/>
            <person name="Sun W.H."/>
            <person name="Yu X."/>
            <person name="Zhu X."/>
            <person name="Wang Z.W."/>
            <person name="Zhao X."/>
            <person name="Zhong W.Y."/>
            <person name="Chen H."/>
            <person name="Yin W.L."/>
            <person name="Huang T."/>
            <person name="Niu S.C."/>
            <person name="Liu Z.J."/>
        </authorList>
    </citation>
    <scope>NUCLEOTIDE SEQUENCE [LARGE SCALE GENOMIC DNA]</scope>
    <source>
        <strain evidence="2">Lindl</strain>
    </source>
</reference>
<sequence>MAGGRFDTWRPLIGHCKPWWQPIQNIRIWSPARTMPQGTYSITGESNPKERKHDDSYLSLRKRRMKDPEGRKHCFPQKVAPSLNAEVISQVQEKKAHSLIQGRIILKVYQINLGDPKKLGLTLFTPPSDLGQPLSITSNVRFRSSHLSVKVCSDGGIMLSITNLSIQEWKFSSATIKLTGYSFSFQCFVGTSTARAGSTFTTKLSRNFKSDKVLGKGGFGTVYKGWLDEKTLTPTKSGIGIIVVVKKMKSDSMQGLAEWQVDDLKVSIDNLYGENPLQSEDISRVVNSNHFARLSSLLDDEKVSGKIIH</sequence>
<name>A0AAV7GM75_DENCH</name>
<protein>
    <submittedName>
        <fullName evidence="2">Uncharacterized protein</fullName>
    </submittedName>
</protein>
<dbReference type="InterPro" id="IPR017441">
    <property type="entry name" value="Protein_kinase_ATP_BS"/>
</dbReference>